<protein>
    <submittedName>
        <fullName evidence="2">Uncharacterized protein</fullName>
    </submittedName>
</protein>
<gene>
    <name evidence="2" type="ORF">K933_01871</name>
</gene>
<keyword evidence="1" id="KW-0812">Transmembrane</keyword>
<keyword evidence="1" id="KW-0472">Membrane</keyword>
<dbReference type="AlphaFoldDB" id="V4J2S3"/>
<proteinExistence type="predicted"/>
<sequence>MGHDHGDDGGHGPTRRQALASWDWGRVVGWTNALRVVAGVASVAIGALLALETVGVASLL</sequence>
<evidence type="ECO:0000313" key="2">
    <source>
        <dbReference type="EMBL" id="ESP89697.1"/>
    </source>
</evidence>
<keyword evidence="3" id="KW-1185">Reference proteome</keyword>
<keyword evidence="1" id="KW-1133">Transmembrane helix</keyword>
<evidence type="ECO:0000256" key="1">
    <source>
        <dbReference type="SAM" id="Phobius"/>
    </source>
</evidence>
<accession>V4J2S3</accession>
<comment type="caution">
    <text evidence="2">The sequence shown here is derived from an EMBL/GenBank/DDBJ whole genome shotgun (WGS) entry which is preliminary data.</text>
</comment>
<evidence type="ECO:0000313" key="3">
    <source>
        <dbReference type="Proteomes" id="UP000017840"/>
    </source>
</evidence>
<name>V4J2S3_9EURY</name>
<dbReference type="EMBL" id="ASGZ01000005">
    <property type="protein sequence ID" value="ESP89697.1"/>
    <property type="molecule type" value="Genomic_DNA"/>
</dbReference>
<dbReference type="STRING" id="1324957.K933_01871"/>
<feature type="transmembrane region" description="Helical" evidence="1">
    <location>
        <begin position="36"/>
        <end position="59"/>
    </location>
</feature>
<dbReference type="Proteomes" id="UP000017840">
    <property type="component" value="Unassembled WGS sequence"/>
</dbReference>
<reference evidence="2 3" key="1">
    <citation type="journal article" date="2013" name="Genome Announc.">
        <title>Draft Genome Sequence of 'Candidatus Halobonum tyrrellensis' Strain G22, Isolated from the Hypersaline Waters of Lake Tyrrell, Australia.</title>
        <authorList>
            <person name="Ugalde J.A."/>
            <person name="Narasingarao P."/>
            <person name="Kuo S."/>
            <person name="Podell S."/>
            <person name="Allen E.E."/>
        </authorList>
    </citation>
    <scope>NUCLEOTIDE SEQUENCE [LARGE SCALE GENOMIC DNA]</scope>
    <source>
        <strain evidence="2 3">G22</strain>
    </source>
</reference>
<dbReference type="RefSeq" id="WP_023392972.1">
    <property type="nucleotide sequence ID" value="NZ_ASGZ01000005.1"/>
</dbReference>
<organism evidence="2 3">
    <name type="scientific">Candidatus Halobonum tyrrellensis G22</name>
    <dbReference type="NCBI Taxonomy" id="1324957"/>
    <lineage>
        <taxon>Archaea</taxon>
        <taxon>Methanobacteriati</taxon>
        <taxon>Methanobacteriota</taxon>
        <taxon>Stenosarchaea group</taxon>
        <taxon>Halobacteria</taxon>
        <taxon>Halobacteriales</taxon>
        <taxon>Haloferacaceae</taxon>
        <taxon>Candidatus Halobonum</taxon>
    </lineage>
</organism>